<dbReference type="SMART" id="SM00986">
    <property type="entry name" value="UDG"/>
    <property type="match status" value="1"/>
</dbReference>
<dbReference type="InterPro" id="IPR005122">
    <property type="entry name" value="Uracil-DNA_glycosylase-like"/>
</dbReference>
<dbReference type="Pfam" id="PF03167">
    <property type="entry name" value="UDG"/>
    <property type="match status" value="1"/>
</dbReference>
<evidence type="ECO:0000256" key="8">
    <source>
        <dbReference type="ARBA" id="ARBA00023779"/>
    </source>
</evidence>
<dbReference type="PANTHER" id="PTHR33693">
    <property type="entry name" value="TYPE-5 URACIL-DNA GLYCOSYLASE"/>
    <property type="match status" value="1"/>
</dbReference>
<keyword evidence="3" id="KW-0227">DNA damage</keyword>
<dbReference type="RefSeq" id="WP_107569673.1">
    <property type="nucleotide sequence ID" value="NZ_PYYB01000001.1"/>
</dbReference>
<dbReference type="Proteomes" id="UP000240739">
    <property type="component" value="Unassembled WGS sequence"/>
</dbReference>
<keyword evidence="5" id="KW-0408">Iron</keyword>
<dbReference type="GO" id="GO:0051539">
    <property type="term" value="F:4 iron, 4 sulfur cluster binding"/>
    <property type="evidence" value="ECO:0007669"/>
    <property type="project" value="UniProtKB-KW"/>
</dbReference>
<evidence type="ECO:0000256" key="1">
    <source>
        <dbReference type="ARBA" id="ARBA00022485"/>
    </source>
</evidence>
<evidence type="ECO:0000256" key="7">
    <source>
        <dbReference type="ARBA" id="ARBA00023204"/>
    </source>
</evidence>
<dbReference type="PANTHER" id="PTHR33693:SF3">
    <property type="entry name" value="TYPE-5 URACIL-DNA GLYCOSYLASE"/>
    <property type="match status" value="1"/>
</dbReference>
<gene>
    <name evidence="11" type="ORF">C7Y72_07200</name>
</gene>
<keyword evidence="4" id="KW-0378">Hydrolase</keyword>
<evidence type="ECO:0000256" key="2">
    <source>
        <dbReference type="ARBA" id="ARBA00022723"/>
    </source>
</evidence>
<name>A0A2T4UND0_9ACTN</name>
<evidence type="ECO:0000256" key="5">
    <source>
        <dbReference type="ARBA" id="ARBA00023004"/>
    </source>
</evidence>
<dbReference type="CDD" id="cd10031">
    <property type="entry name" value="UDG-F5_TTUDGB_like"/>
    <property type="match status" value="1"/>
</dbReference>
<protein>
    <recommendedName>
        <fullName evidence="9">Type-5 uracil-DNA glycosylase</fullName>
    </recommendedName>
</protein>
<keyword evidence="7" id="KW-0234">DNA repair</keyword>
<evidence type="ECO:0000256" key="6">
    <source>
        <dbReference type="ARBA" id="ARBA00023014"/>
    </source>
</evidence>
<proteinExistence type="inferred from homology"/>
<evidence type="ECO:0000256" key="3">
    <source>
        <dbReference type="ARBA" id="ARBA00022763"/>
    </source>
</evidence>
<organism evidence="11 12">
    <name type="scientific">Paraconexibacter algicola</name>
    <dbReference type="NCBI Taxonomy" id="2133960"/>
    <lineage>
        <taxon>Bacteria</taxon>
        <taxon>Bacillati</taxon>
        <taxon>Actinomycetota</taxon>
        <taxon>Thermoleophilia</taxon>
        <taxon>Solirubrobacterales</taxon>
        <taxon>Paraconexibacteraceae</taxon>
        <taxon>Paraconexibacter</taxon>
    </lineage>
</organism>
<dbReference type="InterPro" id="IPR044147">
    <property type="entry name" value="UdgB-like"/>
</dbReference>
<dbReference type="GO" id="GO:0033958">
    <property type="term" value="F:DNA-deoxyinosine glycosylase activity"/>
    <property type="evidence" value="ECO:0007669"/>
    <property type="project" value="InterPro"/>
</dbReference>
<reference evidence="11 12" key="1">
    <citation type="submission" date="2018-03" db="EMBL/GenBank/DDBJ databases">
        <title>Aquarubrobacter algicola gen. nov., sp. nov., a novel actinobacterium isolated from shallow eutrophic lake during the end of cyanobacterial harmful algal blooms.</title>
        <authorList>
            <person name="Chun S.J."/>
        </authorList>
    </citation>
    <scope>NUCLEOTIDE SEQUENCE [LARGE SCALE GENOMIC DNA]</scope>
    <source>
        <strain evidence="11 12">Seoho-28</strain>
    </source>
</reference>
<keyword evidence="2" id="KW-0479">Metal-binding</keyword>
<dbReference type="AlphaFoldDB" id="A0A2T4UND0"/>
<evidence type="ECO:0000256" key="9">
    <source>
        <dbReference type="ARBA" id="ARBA00023887"/>
    </source>
</evidence>
<dbReference type="GO" id="GO:0006284">
    <property type="term" value="P:base-excision repair"/>
    <property type="evidence" value="ECO:0007669"/>
    <property type="project" value="InterPro"/>
</dbReference>
<dbReference type="GO" id="GO:0046872">
    <property type="term" value="F:metal ion binding"/>
    <property type="evidence" value="ECO:0007669"/>
    <property type="project" value="UniProtKB-KW"/>
</dbReference>
<comment type="similarity">
    <text evidence="8">Belongs to the uracil-DNA glycosylase (UDG) superfamily. Type 5 (UDGb) family.</text>
</comment>
<evidence type="ECO:0000256" key="4">
    <source>
        <dbReference type="ARBA" id="ARBA00022801"/>
    </source>
</evidence>
<comment type="caution">
    <text evidence="11">The sequence shown here is derived from an EMBL/GenBank/DDBJ whole genome shotgun (WGS) entry which is preliminary data.</text>
</comment>
<dbReference type="EMBL" id="PYYB01000001">
    <property type="protein sequence ID" value="PTL60745.1"/>
    <property type="molecule type" value="Genomic_DNA"/>
</dbReference>
<evidence type="ECO:0000259" key="10">
    <source>
        <dbReference type="SMART" id="SM00986"/>
    </source>
</evidence>
<accession>A0A2T4UND0</accession>
<evidence type="ECO:0000313" key="11">
    <source>
        <dbReference type="EMBL" id="PTL60745.1"/>
    </source>
</evidence>
<keyword evidence="12" id="KW-1185">Reference proteome</keyword>
<dbReference type="Gene3D" id="3.40.470.10">
    <property type="entry name" value="Uracil-DNA glycosylase-like domain"/>
    <property type="match status" value="1"/>
</dbReference>
<evidence type="ECO:0000313" key="12">
    <source>
        <dbReference type="Proteomes" id="UP000240739"/>
    </source>
</evidence>
<dbReference type="SMART" id="SM00987">
    <property type="entry name" value="UreE_C"/>
    <property type="match status" value="1"/>
</dbReference>
<keyword evidence="1" id="KW-0004">4Fe-4S</keyword>
<dbReference type="SUPFAM" id="SSF52141">
    <property type="entry name" value="Uracil-DNA glycosylase-like"/>
    <property type="match status" value="1"/>
</dbReference>
<dbReference type="InterPro" id="IPR036895">
    <property type="entry name" value="Uracil-DNA_glycosylase-like_sf"/>
</dbReference>
<feature type="domain" description="Uracil-DNA glycosylase-like" evidence="10">
    <location>
        <begin position="36"/>
        <end position="209"/>
    </location>
</feature>
<keyword evidence="6" id="KW-0411">Iron-sulfur</keyword>
<dbReference type="InterPro" id="IPR051536">
    <property type="entry name" value="UDG_Type-4/5"/>
</dbReference>
<dbReference type="GO" id="GO:0004844">
    <property type="term" value="F:uracil DNA N-glycosylase activity"/>
    <property type="evidence" value="ECO:0007669"/>
    <property type="project" value="InterPro"/>
</dbReference>
<sequence length="219" mass="23713">MTECRACPRLVAWREEVATVKRAAYADEQYWGRPAPGFGDPDARILVLGLAPAAHGANRTGRVFTGDRSGDFLYAALHRAGLANQPTSVARDDGLALHDTWVSAAVRCAPPANKPTPDERDTCLPWAVRELELLPRLRVVLCLGGFAWEAALRLRRAAGAPAAGPPKPRFGHGALFDDGAWLPLLGCFHVSQQNTFTGRLTEPMIDDVLEQARAIADGR</sequence>
<dbReference type="OrthoDB" id="9787663at2"/>